<keyword evidence="2" id="KW-1003">Cell membrane</keyword>
<dbReference type="PANTHER" id="PTHR24246">
    <property type="entry name" value="OLFACTORY RECEPTOR AND ADENOSINE RECEPTOR"/>
    <property type="match status" value="1"/>
</dbReference>
<dbReference type="GO" id="GO:0004930">
    <property type="term" value="F:G protein-coupled receptor activity"/>
    <property type="evidence" value="ECO:0007669"/>
    <property type="project" value="UniProtKB-KW"/>
</dbReference>
<dbReference type="Gene3D" id="1.20.1070.10">
    <property type="entry name" value="Rhodopsin 7-helix transmembrane proteins"/>
    <property type="match status" value="1"/>
</dbReference>
<evidence type="ECO:0000256" key="7">
    <source>
        <dbReference type="ARBA" id="ARBA00023170"/>
    </source>
</evidence>
<feature type="transmembrane region" description="Helical" evidence="10">
    <location>
        <begin position="28"/>
        <end position="52"/>
    </location>
</feature>
<evidence type="ECO:0000313" key="12">
    <source>
        <dbReference type="EMBL" id="KAK6169992.1"/>
    </source>
</evidence>
<feature type="transmembrane region" description="Helical" evidence="10">
    <location>
        <begin position="109"/>
        <end position="132"/>
    </location>
</feature>
<feature type="transmembrane region" description="Helical" evidence="10">
    <location>
        <begin position="226"/>
        <end position="245"/>
    </location>
</feature>
<dbReference type="GO" id="GO:0005886">
    <property type="term" value="C:plasma membrane"/>
    <property type="evidence" value="ECO:0007669"/>
    <property type="project" value="UniProtKB-SubCell"/>
</dbReference>
<evidence type="ECO:0000259" key="11">
    <source>
        <dbReference type="PROSITE" id="PS50262"/>
    </source>
</evidence>
<evidence type="ECO:0000256" key="8">
    <source>
        <dbReference type="ARBA" id="ARBA00023180"/>
    </source>
</evidence>
<accession>A0AAN8P3Z5</accession>
<dbReference type="EMBL" id="JAZGQO010000014">
    <property type="protein sequence ID" value="KAK6169992.1"/>
    <property type="molecule type" value="Genomic_DNA"/>
</dbReference>
<evidence type="ECO:0000256" key="4">
    <source>
        <dbReference type="ARBA" id="ARBA00022989"/>
    </source>
</evidence>
<keyword evidence="13" id="KW-1185">Reference proteome</keyword>
<organism evidence="12 13">
    <name type="scientific">Patella caerulea</name>
    <name type="common">Rayed Mediterranean limpet</name>
    <dbReference type="NCBI Taxonomy" id="87958"/>
    <lineage>
        <taxon>Eukaryota</taxon>
        <taxon>Metazoa</taxon>
        <taxon>Spiralia</taxon>
        <taxon>Lophotrochozoa</taxon>
        <taxon>Mollusca</taxon>
        <taxon>Gastropoda</taxon>
        <taxon>Patellogastropoda</taxon>
        <taxon>Patelloidea</taxon>
        <taxon>Patellidae</taxon>
        <taxon>Patella</taxon>
    </lineage>
</organism>
<evidence type="ECO:0000256" key="9">
    <source>
        <dbReference type="ARBA" id="ARBA00023224"/>
    </source>
</evidence>
<keyword evidence="7" id="KW-0675">Receptor</keyword>
<proteinExistence type="predicted"/>
<keyword evidence="4 10" id="KW-1133">Transmembrane helix</keyword>
<keyword evidence="9" id="KW-0807">Transducer</keyword>
<keyword evidence="8" id="KW-0325">Glycoprotein</keyword>
<evidence type="ECO:0000256" key="3">
    <source>
        <dbReference type="ARBA" id="ARBA00022692"/>
    </source>
</evidence>
<feature type="transmembrane region" description="Helical" evidence="10">
    <location>
        <begin position="144"/>
        <end position="165"/>
    </location>
</feature>
<reference evidence="12 13" key="1">
    <citation type="submission" date="2024-01" db="EMBL/GenBank/DDBJ databases">
        <title>The genome of the rayed Mediterranean limpet Patella caerulea (Linnaeus, 1758).</title>
        <authorList>
            <person name="Anh-Thu Weber A."/>
            <person name="Halstead-Nussloch G."/>
        </authorList>
    </citation>
    <scope>NUCLEOTIDE SEQUENCE [LARGE SCALE GENOMIC DNA]</scope>
    <source>
        <strain evidence="12">AATW-2023a</strain>
        <tissue evidence="12">Whole specimen</tissue>
    </source>
</reference>
<keyword evidence="6 10" id="KW-0472">Membrane</keyword>
<evidence type="ECO:0000256" key="2">
    <source>
        <dbReference type="ARBA" id="ARBA00022475"/>
    </source>
</evidence>
<name>A0AAN8P3Z5_PATCE</name>
<feature type="transmembrane region" description="Helical" evidence="10">
    <location>
        <begin position="64"/>
        <end position="89"/>
    </location>
</feature>
<evidence type="ECO:0000256" key="10">
    <source>
        <dbReference type="SAM" id="Phobius"/>
    </source>
</evidence>
<evidence type="ECO:0000256" key="5">
    <source>
        <dbReference type="ARBA" id="ARBA00023040"/>
    </source>
</evidence>
<dbReference type="CDD" id="cd00637">
    <property type="entry name" value="7tm_classA_rhodopsin-like"/>
    <property type="match status" value="1"/>
</dbReference>
<dbReference type="InterPro" id="IPR017452">
    <property type="entry name" value="GPCR_Rhodpsn_7TM"/>
</dbReference>
<dbReference type="AlphaFoldDB" id="A0AAN8P3Z5"/>
<comment type="subcellular location">
    <subcellularLocation>
        <location evidence="1">Cell membrane</location>
        <topology evidence="1">Multi-pass membrane protein</topology>
    </subcellularLocation>
</comment>
<dbReference type="Proteomes" id="UP001347796">
    <property type="component" value="Unassembled WGS sequence"/>
</dbReference>
<dbReference type="SUPFAM" id="SSF81321">
    <property type="entry name" value="Family A G protein-coupled receptor-like"/>
    <property type="match status" value="1"/>
</dbReference>
<keyword evidence="5" id="KW-0297">G-protein coupled receptor</keyword>
<dbReference type="PANTHER" id="PTHR24246:SF27">
    <property type="entry name" value="ADENOSINE RECEPTOR, ISOFORM A"/>
    <property type="match status" value="1"/>
</dbReference>
<feature type="domain" description="G-protein coupled receptors family 1 profile" evidence="11">
    <location>
        <begin position="43"/>
        <end position="277"/>
    </location>
</feature>
<comment type="caution">
    <text evidence="12">The sequence shown here is derived from an EMBL/GenBank/DDBJ whole genome shotgun (WGS) entry which is preliminary data.</text>
</comment>
<sequence length="316" mass="36231">MDVYDNYTYIFSDEYNDFIDQGDDKTTVFITIELILTVLIVIFNGVLILAILLNQDLRSKSKFFLVLTLSISDLLVGLIIQPSLAYLYYELPTNKDCNVPLLLAREIGLTFETSIAILLVGAICVDWITEIAVPSYTDKARYRLAVFMMSCICIGTVVILGLLIFPNLQTHYDFCMYTFEFPYNIIIPNVTVLPQSLFVFITTILVIVTQLRTKRTLNISEIPCDIIMASVVTLICILSFTVYSLMLLVESRFTSLIIHYAISRIALSRRAILPLVWLINRYSRKEMIRSWTEIIRCKNSNNMNIEMSENVTNENK</sequence>
<protein>
    <recommendedName>
        <fullName evidence="11">G-protein coupled receptors family 1 profile domain-containing protein</fullName>
    </recommendedName>
</protein>
<gene>
    <name evidence="12" type="ORF">SNE40_018493</name>
</gene>
<dbReference type="PROSITE" id="PS50262">
    <property type="entry name" value="G_PROTEIN_RECEP_F1_2"/>
    <property type="match status" value="1"/>
</dbReference>
<keyword evidence="3 10" id="KW-0812">Transmembrane</keyword>
<evidence type="ECO:0000256" key="1">
    <source>
        <dbReference type="ARBA" id="ARBA00004651"/>
    </source>
</evidence>
<feature type="transmembrane region" description="Helical" evidence="10">
    <location>
        <begin position="185"/>
        <end position="206"/>
    </location>
</feature>
<evidence type="ECO:0000256" key="6">
    <source>
        <dbReference type="ARBA" id="ARBA00023136"/>
    </source>
</evidence>
<evidence type="ECO:0000313" key="13">
    <source>
        <dbReference type="Proteomes" id="UP001347796"/>
    </source>
</evidence>